<evidence type="ECO:0000313" key="2">
    <source>
        <dbReference type="Proteomes" id="UP001164746"/>
    </source>
</evidence>
<dbReference type="InterPro" id="IPR036915">
    <property type="entry name" value="Cyclin-like_sf"/>
</dbReference>
<dbReference type="Proteomes" id="UP001164746">
    <property type="component" value="Chromosome 9"/>
</dbReference>
<dbReference type="CDD" id="cd20541">
    <property type="entry name" value="CYCLIN_CNTD1"/>
    <property type="match status" value="1"/>
</dbReference>
<organism evidence="1 2">
    <name type="scientific">Mya arenaria</name>
    <name type="common">Soft-shell clam</name>
    <dbReference type="NCBI Taxonomy" id="6604"/>
    <lineage>
        <taxon>Eukaryota</taxon>
        <taxon>Metazoa</taxon>
        <taxon>Spiralia</taxon>
        <taxon>Lophotrochozoa</taxon>
        <taxon>Mollusca</taxon>
        <taxon>Bivalvia</taxon>
        <taxon>Autobranchia</taxon>
        <taxon>Heteroconchia</taxon>
        <taxon>Euheterodonta</taxon>
        <taxon>Imparidentia</taxon>
        <taxon>Neoheterodontei</taxon>
        <taxon>Myida</taxon>
        <taxon>Myoidea</taxon>
        <taxon>Myidae</taxon>
        <taxon>Mya</taxon>
    </lineage>
</organism>
<evidence type="ECO:0000313" key="1">
    <source>
        <dbReference type="EMBL" id="WAR14090.1"/>
    </source>
</evidence>
<dbReference type="PANTHER" id="PTHR21615:SF2">
    <property type="entry name" value="CYCLIN N-TERMINAL DOMAIN-CONTAINING PROTEIN 1"/>
    <property type="match status" value="1"/>
</dbReference>
<dbReference type="EMBL" id="CP111020">
    <property type="protein sequence ID" value="WAR14090.1"/>
    <property type="molecule type" value="Genomic_DNA"/>
</dbReference>
<sequence>GSCILMDSVQFLFLTCEKLKMSPEVKYLSIELFDRFMLQHVRDLHDHVIKNCQAKTRSREWTDIKKRVTNQILSPAKARRYLQEAGHRYNTESILQSELRVLKTLNFKVALPSPLVYMEAVLEAI</sequence>
<accession>A0ABY7EVV5</accession>
<feature type="non-terminal residue" evidence="1">
    <location>
        <position position="125"/>
    </location>
</feature>
<protein>
    <submittedName>
        <fullName evidence="1">CNTD1-like protein</fullName>
    </submittedName>
</protein>
<name>A0ABY7EVV5_MYAAR</name>
<feature type="non-terminal residue" evidence="1">
    <location>
        <position position="1"/>
    </location>
</feature>
<dbReference type="Gene3D" id="1.10.472.10">
    <property type="entry name" value="Cyclin-like"/>
    <property type="match status" value="1"/>
</dbReference>
<reference evidence="1" key="1">
    <citation type="submission" date="2022-11" db="EMBL/GenBank/DDBJ databases">
        <title>Centuries of genome instability and evolution in soft-shell clam transmissible cancer (bioRxiv).</title>
        <authorList>
            <person name="Hart S.F.M."/>
            <person name="Yonemitsu M.A."/>
            <person name="Giersch R.M."/>
            <person name="Beal B.F."/>
            <person name="Arriagada G."/>
            <person name="Davis B.W."/>
            <person name="Ostrander E.A."/>
            <person name="Goff S.P."/>
            <person name="Metzger M.J."/>
        </authorList>
    </citation>
    <scope>NUCLEOTIDE SEQUENCE</scope>
    <source>
        <strain evidence="1">MELC-2E11</strain>
        <tissue evidence="1">Siphon/mantle</tissue>
    </source>
</reference>
<gene>
    <name evidence="1" type="ORF">MAR_004195</name>
</gene>
<dbReference type="SUPFAM" id="SSF47954">
    <property type="entry name" value="Cyclin-like"/>
    <property type="match status" value="1"/>
</dbReference>
<dbReference type="PANTHER" id="PTHR21615">
    <property type="entry name" value="CYCLIN N-TERMINAL DOMAIN-CONTAINING PROTEIN 1"/>
    <property type="match status" value="1"/>
</dbReference>
<proteinExistence type="predicted"/>
<keyword evidence="2" id="KW-1185">Reference proteome</keyword>